<protein>
    <recommendedName>
        <fullName evidence="3">PepSY domain-containing protein</fullName>
    </recommendedName>
</protein>
<proteinExistence type="predicted"/>
<evidence type="ECO:0008006" key="3">
    <source>
        <dbReference type="Google" id="ProtNLM"/>
    </source>
</evidence>
<comment type="caution">
    <text evidence="1">The sequence shown here is derived from an EMBL/GenBank/DDBJ whole genome shotgun (WGS) entry which is preliminary data.</text>
</comment>
<gene>
    <name evidence="1" type="ORF">GCM10022262_38720</name>
</gene>
<name>A0ABP6UL19_9MICO</name>
<evidence type="ECO:0000313" key="1">
    <source>
        <dbReference type="EMBL" id="GAA3510853.1"/>
    </source>
</evidence>
<dbReference type="Proteomes" id="UP001499841">
    <property type="component" value="Unassembled WGS sequence"/>
</dbReference>
<accession>A0ABP6UL19</accession>
<dbReference type="EMBL" id="BAABBA010000031">
    <property type="protein sequence ID" value="GAA3510853.1"/>
    <property type="molecule type" value="Genomic_DNA"/>
</dbReference>
<organism evidence="1 2">
    <name type="scientific">Georgenia daeguensis</name>
    <dbReference type="NCBI Taxonomy" id="908355"/>
    <lineage>
        <taxon>Bacteria</taxon>
        <taxon>Bacillati</taxon>
        <taxon>Actinomycetota</taxon>
        <taxon>Actinomycetes</taxon>
        <taxon>Micrococcales</taxon>
        <taxon>Bogoriellaceae</taxon>
        <taxon>Georgenia</taxon>
    </lineage>
</organism>
<dbReference type="RefSeq" id="WP_345044989.1">
    <property type="nucleotide sequence ID" value="NZ_BAABBA010000031.1"/>
</dbReference>
<evidence type="ECO:0000313" key="2">
    <source>
        <dbReference type="Proteomes" id="UP001499841"/>
    </source>
</evidence>
<reference evidence="2" key="1">
    <citation type="journal article" date="2019" name="Int. J. Syst. Evol. Microbiol.">
        <title>The Global Catalogue of Microorganisms (GCM) 10K type strain sequencing project: providing services to taxonomists for standard genome sequencing and annotation.</title>
        <authorList>
            <consortium name="The Broad Institute Genomics Platform"/>
            <consortium name="The Broad Institute Genome Sequencing Center for Infectious Disease"/>
            <person name="Wu L."/>
            <person name="Ma J."/>
        </authorList>
    </citation>
    <scope>NUCLEOTIDE SEQUENCE [LARGE SCALE GENOMIC DNA]</scope>
    <source>
        <strain evidence="2">JCM 17459</strain>
    </source>
</reference>
<keyword evidence="2" id="KW-1185">Reference proteome</keyword>
<sequence length="257" mass="26273">MRRAISRFLVPAVAVVGALGSGAWLVTQEIPAWASPIPWATLNAQNGPDRIGSGPGMMGAVGTGMTDGTGMGGNGTGMMGSAGTGMMGSAGTGMMGWVGGNAGPVADLDGAREQAAGFARFLGGDLRVGEVMRFSNHYYAQILNPEGSRVTEVLVDPGTGRVQVEFGPAMMWNSRYGMAAAASGTPEVAPEEARAAAERARGGDGTTVGPAEEFPGYYTLHTLQDGEIEGMVSVNAATGAVWSHGWHGSFVEMSEDG</sequence>